<dbReference type="AlphaFoldDB" id="A0A318D5J3"/>
<name>A0A318D5J3_9GAMM</name>
<dbReference type="OrthoDB" id="8902597at2"/>
<feature type="signal peptide" evidence="1">
    <location>
        <begin position="1"/>
        <end position="18"/>
    </location>
</feature>
<dbReference type="Proteomes" id="UP000247689">
    <property type="component" value="Unassembled WGS sequence"/>
</dbReference>
<dbReference type="EMBL" id="QICH01000001">
    <property type="protein sequence ID" value="PXF64536.1"/>
    <property type="molecule type" value="Genomic_DNA"/>
</dbReference>
<evidence type="ECO:0000313" key="3">
    <source>
        <dbReference type="Proteomes" id="UP000247689"/>
    </source>
</evidence>
<comment type="caution">
    <text evidence="2">The sequence shown here is derived from an EMBL/GenBank/DDBJ whole genome shotgun (WGS) entry which is preliminary data.</text>
</comment>
<protein>
    <recommendedName>
        <fullName evidence="4">DUF1579 domain-containing protein</fullName>
    </recommendedName>
</protein>
<dbReference type="RefSeq" id="WP_110200584.1">
    <property type="nucleotide sequence ID" value="NZ_QICH01000001.1"/>
</dbReference>
<accession>A0A318D5J3</accession>
<feature type="chain" id="PRO_5016249338" description="DUF1579 domain-containing protein" evidence="1">
    <location>
        <begin position="19"/>
        <end position="172"/>
    </location>
</feature>
<evidence type="ECO:0008006" key="4">
    <source>
        <dbReference type="Google" id="ProtNLM"/>
    </source>
</evidence>
<keyword evidence="1" id="KW-0732">Signal</keyword>
<evidence type="ECO:0000256" key="1">
    <source>
        <dbReference type="SAM" id="SignalP"/>
    </source>
</evidence>
<organism evidence="2 3">
    <name type="scientific">Kangiella spongicola</name>
    <dbReference type="NCBI Taxonomy" id="796379"/>
    <lineage>
        <taxon>Bacteria</taxon>
        <taxon>Pseudomonadati</taxon>
        <taxon>Pseudomonadota</taxon>
        <taxon>Gammaproteobacteria</taxon>
        <taxon>Kangiellales</taxon>
        <taxon>Kangiellaceae</taxon>
        <taxon>Kangiella</taxon>
    </lineage>
</organism>
<sequence length="172" mass="19226">MKYLTILVLILLTSIAYSAEESIQTPPCSGEEYNQFDFWVGEWEVFNPEGQKVGENKVEKILGGCSVQENWVGESGNIGHSFNIYDRTTASWHQTWVDNSGTLLKLNGALSHRSMILQGVTKGPKGPVLNQITWTPKEDGTVKQLWEVSVNKGGTWVTVFDGTYKKKQIEGE</sequence>
<keyword evidence="3" id="KW-1185">Reference proteome</keyword>
<proteinExistence type="predicted"/>
<gene>
    <name evidence="2" type="ORF">DL796_05195</name>
</gene>
<reference evidence="2 3" key="1">
    <citation type="submission" date="2018-05" db="EMBL/GenBank/DDBJ databases">
        <title>Kangiella spongicola genome sequence.</title>
        <authorList>
            <person name="Maclea K.S."/>
            <person name="Goen A.E."/>
            <person name="Kelley C."/>
            <person name="Underriner A."/>
            <person name="Silverwood T."/>
            <person name="Trachtenberg A.M."/>
        </authorList>
    </citation>
    <scope>NUCLEOTIDE SEQUENCE [LARGE SCALE GENOMIC DNA]</scope>
    <source>
        <strain evidence="2 3">ATCC BAA-2076</strain>
    </source>
</reference>
<evidence type="ECO:0000313" key="2">
    <source>
        <dbReference type="EMBL" id="PXF64536.1"/>
    </source>
</evidence>